<dbReference type="OrthoDB" id="25571at2759"/>
<dbReference type="InterPro" id="IPR012340">
    <property type="entry name" value="NA-bd_OB-fold"/>
</dbReference>
<reference evidence="5 6" key="1">
    <citation type="submission" date="2018-02" db="EMBL/GenBank/DDBJ databases">
        <title>Genome sequence of the basidiomycete white-rot fungus Phlebia centrifuga.</title>
        <authorList>
            <person name="Granchi Z."/>
            <person name="Peng M."/>
            <person name="de Vries R.P."/>
            <person name="Hilden K."/>
            <person name="Makela M.R."/>
            <person name="Grigoriev I."/>
            <person name="Riley R."/>
        </authorList>
    </citation>
    <scope>NUCLEOTIDE SEQUENCE [LARGE SCALE GENOMIC DNA]</scope>
    <source>
        <strain evidence="5 6">FBCC195</strain>
    </source>
</reference>
<dbReference type="GO" id="GO:0006289">
    <property type="term" value="P:nucleotide-excision repair"/>
    <property type="evidence" value="ECO:0007669"/>
    <property type="project" value="TreeGrafter"/>
</dbReference>
<feature type="compositionally biased region" description="Polar residues" evidence="4">
    <location>
        <begin position="405"/>
        <end position="430"/>
    </location>
</feature>
<comment type="subcellular location">
    <subcellularLocation>
        <location evidence="1">Nucleus</location>
    </subcellularLocation>
</comment>
<feature type="compositionally biased region" description="Basic and acidic residues" evidence="4">
    <location>
        <begin position="250"/>
        <end position="261"/>
    </location>
</feature>
<evidence type="ECO:0000256" key="1">
    <source>
        <dbReference type="ARBA" id="ARBA00004123"/>
    </source>
</evidence>
<accession>A0A2R6NV39</accession>
<dbReference type="GO" id="GO:0005662">
    <property type="term" value="C:DNA replication factor A complex"/>
    <property type="evidence" value="ECO:0007669"/>
    <property type="project" value="TreeGrafter"/>
</dbReference>
<feature type="region of interest" description="Disordered" evidence="4">
    <location>
        <begin position="182"/>
        <end position="484"/>
    </location>
</feature>
<dbReference type="GO" id="GO:0035861">
    <property type="term" value="C:site of double-strand break"/>
    <property type="evidence" value="ECO:0007669"/>
    <property type="project" value="TreeGrafter"/>
</dbReference>
<dbReference type="PANTHER" id="PTHR13989:SF16">
    <property type="entry name" value="REPLICATION PROTEIN A2"/>
    <property type="match status" value="1"/>
</dbReference>
<proteinExistence type="predicted"/>
<protein>
    <submittedName>
        <fullName evidence="5">Uncharacterized protein</fullName>
    </submittedName>
</protein>
<dbReference type="InterPro" id="IPR040260">
    <property type="entry name" value="RFA2-like"/>
</dbReference>
<sequence length="571" mass="62643">MEDESFFANEYDSGTQRGSGLNGAETDWQTALRPVTIRQILDCQRLHSSAPFTIDGREAKNISLVAAVVRETIHSNTGKVRYELEDGTVERQHEAMSIYAWRACEVGGIESVGNNCYIRITGYLSQSGRHRPSINILSLRKVTDPHEVFYHILSTITTSMCYERGKPGESILRSLSARASVVQEVPSSRPDHDADARMHPLPSSASLAPPPNTPNTSAASASNHIPIATNTQSEASIPMQPPGPGKASTRSKEVSRKDPSRGKQAQARTTTPEPSSSRRAASTSKQASETEVEQYDAQLSSVPSEVSGPCMAPADDQVKSNRTSESIPKPEKPTPSKETPRRNPPRTTRARPITPTSTSSRQTATPDRPDQASEGNHDIQPPYQKPESPGPEMVTAPVSVKRPNKPSTLLRSPKATVTSPKPKRSATSSVRVAEGNRILTETERNDMEIPSTARITSPWPPPSPRARTAENRSRRLSRRDPLSHLSPLQRKIMLELLDPEKFESPERGMHAKALAHSFRDEEGISSLDIATALDELLEQGLVITTDEECQWYRATDTKGKGKAAQYDFSLE</sequence>
<comment type="caution">
    <text evidence="5">The sequence shown here is derived from an EMBL/GenBank/DDBJ whole genome shotgun (WGS) entry which is preliminary data.</text>
</comment>
<evidence type="ECO:0000256" key="4">
    <source>
        <dbReference type="SAM" id="MobiDB-lite"/>
    </source>
</evidence>
<dbReference type="SUPFAM" id="SSF50249">
    <property type="entry name" value="Nucleic acid-binding proteins"/>
    <property type="match status" value="1"/>
</dbReference>
<dbReference type="GO" id="GO:0003697">
    <property type="term" value="F:single-stranded DNA binding"/>
    <property type="evidence" value="ECO:0007669"/>
    <property type="project" value="TreeGrafter"/>
</dbReference>
<feature type="compositionally biased region" description="Basic and acidic residues" evidence="4">
    <location>
        <begin position="328"/>
        <end position="341"/>
    </location>
</feature>
<feature type="compositionally biased region" description="Polar residues" evidence="4">
    <location>
        <begin position="266"/>
        <end position="289"/>
    </location>
</feature>
<dbReference type="AlphaFoldDB" id="A0A2R6NV39"/>
<dbReference type="GO" id="GO:0006260">
    <property type="term" value="P:DNA replication"/>
    <property type="evidence" value="ECO:0007669"/>
    <property type="project" value="TreeGrafter"/>
</dbReference>
<feature type="compositionally biased region" description="Basic and acidic residues" evidence="4">
    <location>
        <begin position="189"/>
        <end position="198"/>
    </location>
</feature>
<dbReference type="Gene3D" id="2.40.50.140">
    <property type="entry name" value="Nucleic acid-binding proteins"/>
    <property type="match status" value="1"/>
</dbReference>
<dbReference type="GO" id="GO:0000781">
    <property type="term" value="C:chromosome, telomeric region"/>
    <property type="evidence" value="ECO:0007669"/>
    <property type="project" value="TreeGrafter"/>
</dbReference>
<name>A0A2R6NV39_9APHY</name>
<feature type="compositionally biased region" description="Basic and acidic residues" evidence="4">
    <location>
        <begin position="467"/>
        <end position="482"/>
    </location>
</feature>
<keyword evidence="2" id="KW-0238">DNA-binding</keyword>
<dbReference type="GO" id="GO:0000724">
    <property type="term" value="P:double-strand break repair via homologous recombination"/>
    <property type="evidence" value="ECO:0007669"/>
    <property type="project" value="TreeGrafter"/>
</dbReference>
<evidence type="ECO:0000256" key="2">
    <source>
        <dbReference type="ARBA" id="ARBA00023125"/>
    </source>
</evidence>
<feature type="compositionally biased region" description="Basic and acidic residues" evidence="4">
    <location>
        <begin position="367"/>
        <end position="377"/>
    </location>
</feature>
<evidence type="ECO:0000313" key="5">
    <source>
        <dbReference type="EMBL" id="PSR77350.1"/>
    </source>
</evidence>
<feature type="region of interest" description="Disordered" evidence="4">
    <location>
        <begin position="1"/>
        <end position="24"/>
    </location>
</feature>
<dbReference type="EMBL" id="MLYV02000798">
    <property type="protein sequence ID" value="PSR77350.1"/>
    <property type="molecule type" value="Genomic_DNA"/>
</dbReference>
<gene>
    <name evidence="5" type="ORF">PHLCEN_2v7951</name>
</gene>
<organism evidence="5 6">
    <name type="scientific">Hermanssonia centrifuga</name>
    <dbReference type="NCBI Taxonomy" id="98765"/>
    <lineage>
        <taxon>Eukaryota</taxon>
        <taxon>Fungi</taxon>
        <taxon>Dikarya</taxon>
        <taxon>Basidiomycota</taxon>
        <taxon>Agaricomycotina</taxon>
        <taxon>Agaricomycetes</taxon>
        <taxon>Polyporales</taxon>
        <taxon>Meruliaceae</taxon>
        <taxon>Hermanssonia</taxon>
    </lineage>
</organism>
<evidence type="ECO:0000313" key="6">
    <source>
        <dbReference type="Proteomes" id="UP000186601"/>
    </source>
</evidence>
<evidence type="ECO:0000256" key="3">
    <source>
        <dbReference type="ARBA" id="ARBA00023242"/>
    </source>
</evidence>
<dbReference type="STRING" id="98765.A0A2R6NV39"/>
<feature type="compositionally biased region" description="Low complexity" evidence="4">
    <location>
        <begin position="345"/>
        <end position="361"/>
    </location>
</feature>
<dbReference type="PANTHER" id="PTHR13989">
    <property type="entry name" value="REPLICATION PROTEIN A-RELATED"/>
    <property type="match status" value="1"/>
</dbReference>
<keyword evidence="3" id="KW-0539">Nucleus</keyword>
<keyword evidence="6" id="KW-1185">Reference proteome</keyword>
<dbReference type="Proteomes" id="UP000186601">
    <property type="component" value="Unassembled WGS sequence"/>
</dbReference>